<dbReference type="InterPro" id="IPR013820">
    <property type="entry name" value="ATP_PRibTrfase_cat"/>
</dbReference>
<dbReference type="NCBIfam" id="TIGR03455">
    <property type="entry name" value="HisG_C-term"/>
    <property type="match status" value="1"/>
</dbReference>
<evidence type="ECO:0000256" key="7">
    <source>
        <dbReference type="ARBA" id="ARBA00022490"/>
    </source>
</evidence>
<sequence length="325" mass="35025">MSNLLSAENLNGRLLFAIPKKGRLYEKCVEILSGADIQFKRQHRLDVALVQNLPMALVFLPAADIPRFVGEGNVDLGITGQDMVAEAGETVSSLISEELQLGFGKCSLDVQIPDPSLPANEGKGIKSIEDLVGKKIATSFDYLAGKYFAELDAKVTTSRRQQGLLKQSESLQTKIEYVGGSVEAACALGLADGIVDLVESGETMRACGLINISNLLTSQAVLIKPSTPHQRSDTELIKLITARIRGVIAASKYVLCQYNVQKKDLEKALQITPGRRAATVSPLEEKDWNAVSSMVLKAQVATIMDKLEAIGASDILIVGINNCRV</sequence>
<dbReference type="GO" id="GO:0003879">
    <property type="term" value="F:ATP phosphoribosyltransferase activity"/>
    <property type="evidence" value="ECO:0007669"/>
    <property type="project" value="UniProtKB-EC"/>
</dbReference>
<dbReference type="PANTHER" id="PTHR21403:SF8">
    <property type="entry name" value="ATP PHOSPHORIBOSYLTRANSFERASE"/>
    <property type="match status" value="1"/>
</dbReference>
<organism evidence="16">
    <name type="scientific">Melanopsichium pennsylvanicum 4</name>
    <dbReference type="NCBI Taxonomy" id="1398559"/>
    <lineage>
        <taxon>Eukaryota</taxon>
        <taxon>Fungi</taxon>
        <taxon>Dikarya</taxon>
        <taxon>Basidiomycota</taxon>
        <taxon>Ustilaginomycotina</taxon>
        <taxon>Ustilaginomycetes</taxon>
        <taxon>Ustilaginales</taxon>
        <taxon>Ustilaginaceae</taxon>
        <taxon>Melanopsichium</taxon>
    </lineage>
</organism>
<evidence type="ECO:0000259" key="15">
    <source>
        <dbReference type="Pfam" id="PF08029"/>
    </source>
</evidence>
<dbReference type="GO" id="GO:0005737">
    <property type="term" value="C:cytoplasm"/>
    <property type="evidence" value="ECO:0007669"/>
    <property type="project" value="UniProtKB-SubCell"/>
</dbReference>
<proteinExistence type="inferred from homology"/>
<dbReference type="InterPro" id="IPR013115">
    <property type="entry name" value="HisG_C"/>
</dbReference>
<keyword evidence="10 16" id="KW-0808">Transferase</keyword>
<dbReference type="PANTHER" id="PTHR21403">
    <property type="entry name" value="ATP PHOSPHORIBOSYLTRANSFERASE ATP-PRTASE"/>
    <property type="match status" value="1"/>
</dbReference>
<evidence type="ECO:0000256" key="2">
    <source>
        <dbReference type="ARBA" id="ARBA00004496"/>
    </source>
</evidence>
<dbReference type="FunFam" id="3.30.70.120:FF:000003">
    <property type="entry name" value="ATP phosphoribosyltransferase"/>
    <property type="match status" value="1"/>
</dbReference>
<protein>
    <recommendedName>
        <fullName evidence="6">ATP phosphoribosyltransferase</fullName>
        <ecNumber evidence="5">2.4.2.17</ecNumber>
    </recommendedName>
</protein>
<evidence type="ECO:0000256" key="12">
    <source>
        <dbReference type="ARBA" id="ARBA00022840"/>
    </source>
</evidence>
<feature type="domain" description="ATP phosphoribosyltransferase catalytic" evidence="14">
    <location>
        <begin position="62"/>
        <end position="245"/>
    </location>
</feature>
<dbReference type="SUPFAM" id="SSF53850">
    <property type="entry name" value="Periplasmic binding protein-like II"/>
    <property type="match status" value="1"/>
</dbReference>
<dbReference type="InterPro" id="IPR001348">
    <property type="entry name" value="ATP_PRibTrfase_HisG"/>
</dbReference>
<evidence type="ECO:0000256" key="5">
    <source>
        <dbReference type="ARBA" id="ARBA00011946"/>
    </source>
</evidence>
<dbReference type="Pfam" id="PF08029">
    <property type="entry name" value="HisG_C"/>
    <property type="match status" value="1"/>
</dbReference>
<comment type="similarity">
    <text evidence="4">Belongs to the ATP phosphoribosyltransferase family.</text>
</comment>
<evidence type="ECO:0000256" key="13">
    <source>
        <dbReference type="ARBA" id="ARBA00023102"/>
    </source>
</evidence>
<evidence type="ECO:0000256" key="9">
    <source>
        <dbReference type="ARBA" id="ARBA00022676"/>
    </source>
</evidence>
<evidence type="ECO:0000259" key="14">
    <source>
        <dbReference type="Pfam" id="PF01634"/>
    </source>
</evidence>
<dbReference type="AlphaFoldDB" id="A0A077RB98"/>
<dbReference type="NCBIfam" id="TIGR00070">
    <property type="entry name" value="hisG"/>
    <property type="match status" value="1"/>
</dbReference>
<dbReference type="Gene3D" id="3.40.190.10">
    <property type="entry name" value="Periplasmic binding protein-like II"/>
    <property type="match status" value="2"/>
</dbReference>
<keyword evidence="7" id="KW-0963">Cytoplasm</keyword>
<dbReference type="SUPFAM" id="SSF54913">
    <property type="entry name" value="GlnB-like"/>
    <property type="match status" value="1"/>
</dbReference>
<dbReference type="Gene3D" id="3.30.70.120">
    <property type="match status" value="1"/>
</dbReference>
<keyword evidence="9 16" id="KW-0328">Glycosyltransferase</keyword>
<feature type="domain" description="Histidine biosynthesis HisG C-terminal" evidence="15">
    <location>
        <begin position="250"/>
        <end position="322"/>
    </location>
</feature>
<evidence type="ECO:0000313" key="16">
    <source>
        <dbReference type="EMBL" id="CDI56587.1"/>
    </source>
</evidence>
<accession>A0A077RB98</accession>
<evidence type="ECO:0000256" key="11">
    <source>
        <dbReference type="ARBA" id="ARBA00022741"/>
    </source>
</evidence>
<dbReference type="InterPro" id="IPR020621">
    <property type="entry name" value="ATP-PRT_HisG_long"/>
</dbReference>
<evidence type="ECO:0000256" key="3">
    <source>
        <dbReference type="ARBA" id="ARBA00004667"/>
    </source>
</evidence>
<dbReference type="InterPro" id="IPR015867">
    <property type="entry name" value="N-reg_PII/ATP_PRibTrfase_C"/>
</dbReference>
<name>A0A077RB98_9BASI</name>
<comment type="catalytic activity">
    <reaction evidence="1">
        <text>1-(5-phospho-beta-D-ribosyl)-ATP + diphosphate = 5-phospho-alpha-D-ribose 1-diphosphate + ATP</text>
        <dbReference type="Rhea" id="RHEA:18473"/>
        <dbReference type="ChEBI" id="CHEBI:30616"/>
        <dbReference type="ChEBI" id="CHEBI:33019"/>
        <dbReference type="ChEBI" id="CHEBI:58017"/>
        <dbReference type="ChEBI" id="CHEBI:73183"/>
        <dbReference type="EC" id="2.4.2.17"/>
    </reaction>
</comment>
<dbReference type="EC" id="2.4.2.17" evidence="5"/>
<dbReference type="FunFam" id="3.40.190.10:FF:000123">
    <property type="entry name" value="HIS1p ATP phosphoribosyltransferase"/>
    <property type="match status" value="1"/>
</dbReference>
<evidence type="ECO:0000256" key="4">
    <source>
        <dbReference type="ARBA" id="ARBA00009372"/>
    </source>
</evidence>
<keyword evidence="13" id="KW-0368">Histidine biosynthesis</keyword>
<evidence type="ECO:0000256" key="6">
    <source>
        <dbReference type="ARBA" id="ARBA00020998"/>
    </source>
</evidence>
<reference evidence="16" key="1">
    <citation type="journal article" date="2014" name="Genome Biol. Evol.">
        <title>Gene Loss Rather Than Gene Gain Is Associated with a Host Jump from Monocots to Dicots in the Smut Fungus Melanopsichium pennsylvanicum.</title>
        <authorList>
            <person name="Sharma R."/>
            <person name="Mishra B."/>
            <person name="Runge F."/>
            <person name="Thines M."/>
        </authorList>
    </citation>
    <scope>NUCLEOTIDE SEQUENCE</scope>
    <source>
        <strain evidence="16">4</strain>
    </source>
</reference>
<dbReference type="Pfam" id="PF01634">
    <property type="entry name" value="HisG"/>
    <property type="match status" value="1"/>
</dbReference>
<evidence type="ECO:0000256" key="8">
    <source>
        <dbReference type="ARBA" id="ARBA00022605"/>
    </source>
</evidence>
<dbReference type="FunFam" id="3.40.190.10:FF:000082">
    <property type="entry name" value="ATP phosphoribosyltransferase"/>
    <property type="match status" value="1"/>
</dbReference>
<dbReference type="InterPro" id="IPR011322">
    <property type="entry name" value="N-reg_PII-like_a/b"/>
</dbReference>
<keyword evidence="12" id="KW-0067">ATP-binding</keyword>
<dbReference type="PROSITE" id="PS01316">
    <property type="entry name" value="ATP_P_PHORIBOSYLTR"/>
    <property type="match status" value="1"/>
</dbReference>
<comment type="subcellular location">
    <subcellularLocation>
        <location evidence="2">Cytoplasm</location>
    </subcellularLocation>
</comment>
<dbReference type="GO" id="GO:0005524">
    <property type="term" value="F:ATP binding"/>
    <property type="evidence" value="ECO:0007669"/>
    <property type="project" value="UniProtKB-KW"/>
</dbReference>
<dbReference type="InterPro" id="IPR018198">
    <property type="entry name" value="ATP_PRibTrfase_CS"/>
</dbReference>
<dbReference type="GO" id="GO:0000105">
    <property type="term" value="P:L-histidine biosynthetic process"/>
    <property type="evidence" value="ECO:0007669"/>
    <property type="project" value="UniProtKB-UniPathway"/>
</dbReference>
<dbReference type="GO" id="GO:0000287">
    <property type="term" value="F:magnesium ion binding"/>
    <property type="evidence" value="ECO:0007669"/>
    <property type="project" value="InterPro"/>
</dbReference>
<dbReference type="UniPathway" id="UPA00031">
    <property type="reaction ID" value="UER00006"/>
</dbReference>
<dbReference type="EMBL" id="HG529694">
    <property type="protein sequence ID" value="CDI56587.1"/>
    <property type="molecule type" value="Genomic_DNA"/>
</dbReference>
<keyword evidence="11" id="KW-0547">Nucleotide-binding</keyword>
<dbReference type="HAMAP" id="MF_00079">
    <property type="entry name" value="HisG_Long"/>
    <property type="match status" value="1"/>
</dbReference>
<keyword evidence="8" id="KW-0028">Amino-acid biosynthesis</keyword>
<comment type="pathway">
    <text evidence="3">Amino-acid biosynthesis; L-histidine biosynthesis; L-histidine from 5-phospho-alpha-D-ribose 1-diphosphate: step 1/9.</text>
</comment>
<evidence type="ECO:0000256" key="1">
    <source>
        <dbReference type="ARBA" id="ARBA00000915"/>
    </source>
</evidence>
<evidence type="ECO:0000256" key="10">
    <source>
        <dbReference type="ARBA" id="ARBA00022679"/>
    </source>
</evidence>